<accession>A0A514LF79</accession>
<evidence type="ECO:0000313" key="2">
    <source>
        <dbReference type="Proteomes" id="UP000319756"/>
    </source>
</evidence>
<dbReference type="OrthoDB" id="1701341at2"/>
<sequence length="111" mass="12781">MEDVKKKIKTLVGLEDDKQDAQIGVIIEGISNHLLYLLEKDEVPERLRYIVVEIGVRRYNRLGSEGMQQDSVEGHSVSFYDPEKDFEPYQSIIDNETEREGANGKGQVFFF</sequence>
<name>A0A514LF79_9BACI</name>
<dbReference type="RefSeq" id="WP_142087119.1">
    <property type="nucleotide sequence ID" value="NZ_CP035485.1"/>
</dbReference>
<proteinExistence type="predicted"/>
<dbReference type="Pfam" id="PF05135">
    <property type="entry name" value="Phage_connect_1"/>
    <property type="match status" value="1"/>
</dbReference>
<dbReference type="EMBL" id="CP035485">
    <property type="protein sequence ID" value="QDI90215.1"/>
    <property type="molecule type" value="Genomic_DNA"/>
</dbReference>
<organism evidence="1 2">
    <name type="scientific">Salicibibacter halophilus</name>
    <dbReference type="NCBI Taxonomy" id="2502791"/>
    <lineage>
        <taxon>Bacteria</taxon>
        <taxon>Bacillati</taxon>
        <taxon>Bacillota</taxon>
        <taxon>Bacilli</taxon>
        <taxon>Bacillales</taxon>
        <taxon>Bacillaceae</taxon>
        <taxon>Salicibibacter</taxon>
    </lineage>
</organism>
<reference evidence="2" key="1">
    <citation type="submission" date="2019-01" db="EMBL/GenBank/DDBJ databases">
        <title>Genomic analysis of Salicibibacter sp. NKC3-5.</title>
        <authorList>
            <person name="Oh Y.J."/>
        </authorList>
    </citation>
    <scope>NUCLEOTIDE SEQUENCE [LARGE SCALE GENOMIC DNA]</scope>
    <source>
        <strain evidence="2">NKC3-5</strain>
    </source>
</reference>
<dbReference type="Proteomes" id="UP000319756">
    <property type="component" value="Chromosome"/>
</dbReference>
<keyword evidence="2" id="KW-1185">Reference proteome</keyword>
<protein>
    <submittedName>
        <fullName evidence="1">Phage head-tail connector protein</fullName>
    </submittedName>
</protein>
<dbReference type="AlphaFoldDB" id="A0A514LF79"/>
<dbReference type="KEGG" id="sale:EPH95_02710"/>
<gene>
    <name evidence="1" type="ORF">EPH95_02710</name>
</gene>
<dbReference type="InterPro" id="IPR021146">
    <property type="entry name" value="Phage_gp6-like_head-tail"/>
</dbReference>
<evidence type="ECO:0000313" key="1">
    <source>
        <dbReference type="EMBL" id="QDI90215.1"/>
    </source>
</evidence>